<sequence length="58" mass="6698">MRCPWYLCHRLFCIWARTQGPHDPLLLGGPMSFQSAPGAVISLIQLIHLHQNRNELFL</sequence>
<dbReference type="Proteomes" id="UP001162483">
    <property type="component" value="Unassembled WGS sequence"/>
</dbReference>
<protein>
    <submittedName>
        <fullName evidence="1">Uncharacterized protein</fullName>
    </submittedName>
</protein>
<accession>A0ABN9GCT0</accession>
<keyword evidence="2" id="KW-1185">Reference proteome</keyword>
<proteinExistence type="predicted"/>
<name>A0ABN9GCT0_9NEOB</name>
<organism evidence="1 2">
    <name type="scientific">Staurois parvus</name>
    <dbReference type="NCBI Taxonomy" id="386267"/>
    <lineage>
        <taxon>Eukaryota</taxon>
        <taxon>Metazoa</taxon>
        <taxon>Chordata</taxon>
        <taxon>Craniata</taxon>
        <taxon>Vertebrata</taxon>
        <taxon>Euteleostomi</taxon>
        <taxon>Amphibia</taxon>
        <taxon>Batrachia</taxon>
        <taxon>Anura</taxon>
        <taxon>Neobatrachia</taxon>
        <taxon>Ranoidea</taxon>
        <taxon>Ranidae</taxon>
        <taxon>Staurois</taxon>
    </lineage>
</organism>
<comment type="caution">
    <text evidence="1">The sequence shown here is derived from an EMBL/GenBank/DDBJ whole genome shotgun (WGS) entry which is preliminary data.</text>
</comment>
<evidence type="ECO:0000313" key="2">
    <source>
        <dbReference type="Proteomes" id="UP001162483"/>
    </source>
</evidence>
<gene>
    <name evidence="1" type="ORF">SPARVUS_LOCUS13593562</name>
</gene>
<evidence type="ECO:0000313" key="1">
    <source>
        <dbReference type="EMBL" id="CAI9605386.1"/>
    </source>
</evidence>
<dbReference type="EMBL" id="CATNWA010018115">
    <property type="protein sequence ID" value="CAI9605386.1"/>
    <property type="molecule type" value="Genomic_DNA"/>
</dbReference>
<reference evidence="1" key="1">
    <citation type="submission" date="2023-05" db="EMBL/GenBank/DDBJ databases">
        <authorList>
            <person name="Stuckert A."/>
        </authorList>
    </citation>
    <scope>NUCLEOTIDE SEQUENCE</scope>
</reference>